<evidence type="ECO:0000313" key="2">
    <source>
        <dbReference type="EnsemblMetazoa" id="XP_012549424.1"/>
    </source>
</evidence>
<feature type="compositionally biased region" description="Basic and acidic residues" evidence="1">
    <location>
        <begin position="1"/>
        <end position="19"/>
    </location>
</feature>
<protein>
    <submittedName>
        <fullName evidence="2">Uncharacterized protein</fullName>
    </submittedName>
</protein>
<reference evidence="3" key="1">
    <citation type="journal article" date="2008" name="Insect Biochem. Mol. Biol.">
        <title>The genome of a lepidopteran model insect, the silkworm Bombyx mori.</title>
        <authorList>
            <consortium name="International Silkworm Genome Consortium"/>
        </authorList>
    </citation>
    <scope>NUCLEOTIDE SEQUENCE [LARGE SCALE GENOMIC DNA]</scope>
    <source>
        <strain evidence="3">p50T</strain>
    </source>
</reference>
<dbReference type="AlphaFoldDB" id="A0A8R2GBN7"/>
<sequence length="139" mass="16796">MTDNNRRNEKNESEIHKESINTSNTTESQLEDKWMIRNCDIYEDEYDECTSFRARFHQYFIFVCLQEALINSEKTRRLERLKGHYNNSIWKKRSAPPANWDKPLPEWMSKRDENTYLALKAKEFREGNVKEEKSFCSIM</sequence>
<dbReference type="EnsemblMetazoa" id="XM_012693970.3">
    <property type="protein sequence ID" value="XP_012549424.1"/>
    <property type="gene ID" value="LOC105842222"/>
</dbReference>
<dbReference type="Proteomes" id="UP000005204">
    <property type="component" value="Unassembled WGS sequence"/>
</dbReference>
<evidence type="ECO:0000256" key="1">
    <source>
        <dbReference type="SAM" id="MobiDB-lite"/>
    </source>
</evidence>
<accession>A0A8R2GBN7</accession>
<keyword evidence="3" id="KW-1185">Reference proteome</keyword>
<feature type="region of interest" description="Disordered" evidence="1">
    <location>
        <begin position="1"/>
        <end position="27"/>
    </location>
</feature>
<name>A0A8R2GBN7_BOMMO</name>
<dbReference type="RefSeq" id="XP_012549424.1">
    <property type="nucleotide sequence ID" value="XM_012693970.4"/>
</dbReference>
<proteinExistence type="predicted"/>
<reference evidence="2" key="2">
    <citation type="submission" date="2022-06" db="UniProtKB">
        <authorList>
            <consortium name="EnsemblMetazoa"/>
        </authorList>
    </citation>
    <scope>IDENTIFICATION</scope>
    <source>
        <strain evidence="2">p50T (Dazao)</strain>
    </source>
</reference>
<dbReference type="GeneID" id="105842222"/>
<evidence type="ECO:0000313" key="3">
    <source>
        <dbReference type="Proteomes" id="UP000005204"/>
    </source>
</evidence>
<organism evidence="2 3">
    <name type="scientific">Bombyx mori</name>
    <name type="common">Silk moth</name>
    <dbReference type="NCBI Taxonomy" id="7091"/>
    <lineage>
        <taxon>Eukaryota</taxon>
        <taxon>Metazoa</taxon>
        <taxon>Ecdysozoa</taxon>
        <taxon>Arthropoda</taxon>
        <taxon>Hexapoda</taxon>
        <taxon>Insecta</taxon>
        <taxon>Pterygota</taxon>
        <taxon>Neoptera</taxon>
        <taxon>Endopterygota</taxon>
        <taxon>Lepidoptera</taxon>
        <taxon>Glossata</taxon>
        <taxon>Ditrysia</taxon>
        <taxon>Bombycoidea</taxon>
        <taxon>Bombycidae</taxon>
        <taxon>Bombycinae</taxon>
        <taxon>Bombyx</taxon>
    </lineage>
</organism>